<evidence type="ECO:0000313" key="3">
    <source>
        <dbReference type="Proteomes" id="UP000827092"/>
    </source>
</evidence>
<dbReference type="AlphaFoldDB" id="A0AAV6U7Y2"/>
<name>A0AAV6U7Y2_9ARAC</name>
<dbReference type="Proteomes" id="UP000827092">
    <property type="component" value="Unassembled WGS sequence"/>
</dbReference>
<protein>
    <submittedName>
        <fullName evidence="2">Uncharacterized protein</fullName>
    </submittedName>
</protein>
<evidence type="ECO:0000256" key="1">
    <source>
        <dbReference type="SAM" id="MobiDB-lite"/>
    </source>
</evidence>
<sequence>MGNIEGVTSTGMKITLKDVLFVPKINGQLISVKSIESAGYTLTFKNEKVYASKNGGNRSSNRITVSRNVTFNEKKNSISSPSLITTQNIEDSSESESEQADAPEHTADPIVPPESETRRSTRTRKPVVKFPHPEVYAATNAEETFSYKELCERPTAEQRPWRKAMKEEINSMNENQVWELQHPPPGVKPITSKWIYKKKRDDYNTNERTIPDREESFVLYDLWAQLPSATTEKNGIPSVTSPLSIASCFSSVAVSFIDFKAAISQASYTILAVCILGHRRKVHW</sequence>
<dbReference type="EMBL" id="JAFNEN010000606">
    <property type="protein sequence ID" value="KAG8179726.1"/>
    <property type="molecule type" value="Genomic_DNA"/>
</dbReference>
<feature type="region of interest" description="Disordered" evidence="1">
    <location>
        <begin position="76"/>
        <end position="127"/>
    </location>
</feature>
<organism evidence="2 3">
    <name type="scientific">Oedothorax gibbosus</name>
    <dbReference type="NCBI Taxonomy" id="931172"/>
    <lineage>
        <taxon>Eukaryota</taxon>
        <taxon>Metazoa</taxon>
        <taxon>Ecdysozoa</taxon>
        <taxon>Arthropoda</taxon>
        <taxon>Chelicerata</taxon>
        <taxon>Arachnida</taxon>
        <taxon>Araneae</taxon>
        <taxon>Araneomorphae</taxon>
        <taxon>Entelegynae</taxon>
        <taxon>Araneoidea</taxon>
        <taxon>Linyphiidae</taxon>
        <taxon>Erigoninae</taxon>
        <taxon>Oedothorax</taxon>
    </lineage>
</organism>
<feature type="compositionally biased region" description="Acidic residues" evidence="1">
    <location>
        <begin position="91"/>
        <end position="101"/>
    </location>
</feature>
<reference evidence="2 3" key="1">
    <citation type="journal article" date="2022" name="Nat. Ecol. Evol.">
        <title>A masculinizing supergene underlies an exaggerated male reproductive morph in a spider.</title>
        <authorList>
            <person name="Hendrickx F."/>
            <person name="De Corte Z."/>
            <person name="Sonet G."/>
            <person name="Van Belleghem S.M."/>
            <person name="Kostlbacher S."/>
            <person name="Vangestel C."/>
        </authorList>
    </citation>
    <scope>NUCLEOTIDE SEQUENCE [LARGE SCALE GENOMIC DNA]</scope>
    <source>
        <strain evidence="2">W744_W776</strain>
    </source>
</reference>
<proteinExistence type="predicted"/>
<accession>A0AAV6U7Y2</accession>
<feature type="compositionally biased region" description="Polar residues" evidence="1">
    <location>
        <begin position="76"/>
        <end position="89"/>
    </location>
</feature>
<evidence type="ECO:0000313" key="2">
    <source>
        <dbReference type="EMBL" id="KAG8179726.1"/>
    </source>
</evidence>
<gene>
    <name evidence="2" type="ORF">JTE90_006631</name>
</gene>
<keyword evidence="3" id="KW-1185">Reference proteome</keyword>
<comment type="caution">
    <text evidence="2">The sequence shown here is derived from an EMBL/GenBank/DDBJ whole genome shotgun (WGS) entry which is preliminary data.</text>
</comment>